<dbReference type="AlphaFoldDB" id="A0A7V1LMZ3"/>
<sequence>MAYFQQTEVHDRVKTFFSSVLQHDRLAHAYLFHGAAGSGQTAFAFELARVLNCSGEGDKPCGQCPSCLKIARLNHPDVKYVFPATGKIYDSPRQLLELQKQKAAHPFKALPVSGYLNIPISAIRALKEEAKYAPYEAAYRVFIVEGIEYMSREAANSFLKLLEEPPEKMVIILITGDINNVLDTIRSRCQPVYFPALPEEAIRQIVSREFPDSPVSTGLIRAKSHNIEHILETLEKEAPSYEEQASDFLRAAIRSDWVKLNEIIDSLIQKKDKHITDRFYETLTQWLADAFHLRHLADEAELYLENQRAAGEKFAGHYDHLDYKALITLIERHQAMMKQNARPDMTLSHLAMQIKEHLAKARENQGNV</sequence>
<reference evidence="1" key="1">
    <citation type="journal article" date="2020" name="mSystems">
        <title>Genome- and Community-Level Interaction Insights into Carbon Utilization and Element Cycling Functions of Hydrothermarchaeota in Hydrothermal Sediment.</title>
        <authorList>
            <person name="Zhou Z."/>
            <person name="Liu Y."/>
            <person name="Xu W."/>
            <person name="Pan J."/>
            <person name="Luo Z.H."/>
            <person name="Li M."/>
        </authorList>
    </citation>
    <scope>NUCLEOTIDE SEQUENCE [LARGE SCALE GENOMIC DNA]</scope>
    <source>
        <strain evidence="1">HyVt-456</strain>
    </source>
</reference>
<dbReference type="InterPro" id="IPR027417">
    <property type="entry name" value="P-loop_NTPase"/>
</dbReference>
<dbReference type="PANTHER" id="PTHR11669">
    <property type="entry name" value="REPLICATION FACTOR C / DNA POLYMERASE III GAMMA-TAU SUBUNIT"/>
    <property type="match status" value="1"/>
</dbReference>
<dbReference type="GO" id="GO:0006261">
    <property type="term" value="P:DNA-templated DNA replication"/>
    <property type="evidence" value="ECO:0007669"/>
    <property type="project" value="TreeGrafter"/>
</dbReference>
<organism evidence="1">
    <name type="scientific">Caldithrix abyssi</name>
    <dbReference type="NCBI Taxonomy" id="187145"/>
    <lineage>
        <taxon>Bacteria</taxon>
        <taxon>Pseudomonadati</taxon>
        <taxon>Calditrichota</taxon>
        <taxon>Calditrichia</taxon>
        <taxon>Calditrichales</taxon>
        <taxon>Calditrichaceae</taxon>
        <taxon>Caldithrix</taxon>
    </lineage>
</organism>
<dbReference type="NCBIfam" id="TIGR00678">
    <property type="entry name" value="holB"/>
    <property type="match status" value="1"/>
</dbReference>
<dbReference type="SUPFAM" id="SSF52540">
    <property type="entry name" value="P-loop containing nucleoside triphosphate hydrolases"/>
    <property type="match status" value="1"/>
</dbReference>
<proteinExistence type="predicted"/>
<protein>
    <submittedName>
        <fullName evidence="1">DNA polymerase III subunit delta</fullName>
        <ecNumber evidence="1">2.7.7.7</ecNumber>
    </submittedName>
</protein>
<evidence type="ECO:0000313" key="1">
    <source>
        <dbReference type="EMBL" id="HED10885.1"/>
    </source>
</evidence>
<dbReference type="Proteomes" id="UP000886005">
    <property type="component" value="Unassembled WGS sequence"/>
</dbReference>
<dbReference type="GO" id="GO:0008408">
    <property type="term" value="F:3'-5' exonuclease activity"/>
    <property type="evidence" value="ECO:0007669"/>
    <property type="project" value="InterPro"/>
</dbReference>
<dbReference type="EC" id="2.7.7.7" evidence="1"/>
<name>A0A7V1LMZ3_CALAY</name>
<dbReference type="InterPro" id="IPR050238">
    <property type="entry name" value="DNA_Rep/Repair_Clamp_Loader"/>
</dbReference>
<dbReference type="EMBL" id="DRLD01000260">
    <property type="protein sequence ID" value="HED10885.1"/>
    <property type="molecule type" value="Genomic_DNA"/>
</dbReference>
<comment type="caution">
    <text evidence="1">The sequence shown here is derived from an EMBL/GenBank/DDBJ whole genome shotgun (WGS) entry which is preliminary data.</text>
</comment>
<accession>A0A7V1LMZ3</accession>
<dbReference type="InterPro" id="IPR004622">
    <property type="entry name" value="DNA_pol_HolB"/>
</dbReference>
<keyword evidence="1" id="KW-0548">Nucleotidyltransferase</keyword>
<keyword evidence="1" id="KW-0808">Transferase</keyword>
<dbReference type="Gene3D" id="3.40.50.300">
    <property type="entry name" value="P-loop containing nucleotide triphosphate hydrolases"/>
    <property type="match status" value="1"/>
</dbReference>
<dbReference type="Pfam" id="PF13177">
    <property type="entry name" value="DNA_pol3_delta2"/>
    <property type="match status" value="1"/>
</dbReference>
<dbReference type="GO" id="GO:0003887">
    <property type="term" value="F:DNA-directed DNA polymerase activity"/>
    <property type="evidence" value="ECO:0007669"/>
    <property type="project" value="UniProtKB-EC"/>
</dbReference>
<dbReference type="PANTHER" id="PTHR11669:SF8">
    <property type="entry name" value="DNA POLYMERASE III SUBUNIT DELTA"/>
    <property type="match status" value="1"/>
</dbReference>
<gene>
    <name evidence="1" type="primary">holB</name>
    <name evidence="1" type="ORF">ENJ10_09375</name>
</gene>